<accession>A0A840SPW5</accession>
<keyword evidence="7" id="KW-1185">Reference proteome</keyword>
<dbReference type="Pfam" id="PF06629">
    <property type="entry name" value="MipA"/>
    <property type="match status" value="1"/>
</dbReference>
<dbReference type="GO" id="GO:0009279">
    <property type="term" value="C:cell outer membrane"/>
    <property type="evidence" value="ECO:0007669"/>
    <property type="project" value="UniProtKB-SubCell"/>
</dbReference>
<evidence type="ECO:0000256" key="1">
    <source>
        <dbReference type="ARBA" id="ARBA00004442"/>
    </source>
</evidence>
<dbReference type="Proteomes" id="UP000549457">
    <property type="component" value="Unassembled WGS sequence"/>
</dbReference>
<dbReference type="RefSeq" id="WP_184149315.1">
    <property type="nucleotide sequence ID" value="NZ_JACHFM010000002.1"/>
</dbReference>
<dbReference type="InterPro" id="IPR010583">
    <property type="entry name" value="MipA"/>
</dbReference>
<protein>
    <submittedName>
        <fullName evidence="6">Outer membrane scaffolding protein for murein synthesis (MipA/OmpV family)</fullName>
    </submittedName>
</protein>
<evidence type="ECO:0000313" key="7">
    <source>
        <dbReference type="Proteomes" id="UP000549457"/>
    </source>
</evidence>
<dbReference type="AlphaFoldDB" id="A0A840SPW5"/>
<evidence type="ECO:0000256" key="2">
    <source>
        <dbReference type="ARBA" id="ARBA00005722"/>
    </source>
</evidence>
<comment type="subcellular location">
    <subcellularLocation>
        <location evidence="1">Cell outer membrane</location>
    </subcellularLocation>
</comment>
<reference evidence="6 7" key="1">
    <citation type="submission" date="2020-08" db="EMBL/GenBank/DDBJ databases">
        <title>Genomic Encyclopedia of Type Strains, Phase IV (KMG-IV): sequencing the most valuable type-strain genomes for metagenomic binning, comparative biology and taxonomic classification.</title>
        <authorList>
            <person name="Goeker M."/>
        </authorList>
    </citation>
    <scope>NUCLEOTIDE SEQUENCE [LARGE SCALE GENOMIC DNA]</scope>
    <source>
        <strain evidence="6 7">DSM 101730</strain>
    </source>
</reference>
<sequence length="253" mass="26258">MSAPIDIDPSLPIGTGAPGDESRVIVTVRGGIAVSPSYFGSDDYKLGPDAGVRFDFARLPGGFDWGAAGPAAAGVRSGWDIRGSARYVGGRDATGALAGLGDVDPTFEAGIGLGYEQRSYRVFTDVRYGIVGTNAWTGEVGIDGIARPMEGLTLSIGPRLAFGDDRFASTYFGVSERQEAASGLAAHHAEGGLYSAGIEVGARYMVGSRWGVEGAASWNRLTGDAGDSPITDAGSEDQLRLRLGVTRSLSLDF</sequence>
<dbReference type="PANTHER" id="PTHR38776">
    <property type="entry name" value="MLTA-INTERACTING PROTEIN-RELATED"/>
    <property type="match status" value="1"/>
</dbReference>
<keyword evidence="3" id="KW-0732">Signal</keyword>
<gene>
    <name evidence="6" type="ORF">HNP73_002394</name>
</gene>
<evidence type="ECO:0000256" key="3">
    <source>
        <dbReference type="ARBA" id="ARBA00022729"/>
    </source>
</evidence>
<dbReference type="PANTHER" id="PTHR38776:SF1">
    <property type="entry name" value="MLTA-INTERACTING PROTEIN-RELATED"/>
    <property type="match status" value="1"/>
</dbReference>
<comment type="caution">
    <text evidence="6">The sequence shown here is derived from an EMBL/GenBank/DDBJ whole genome shotgun (WGS) entry which is preliminary data.</text>
</comment>
<evidence type="ECO:0000256" key="5">
    <source>
        <dbReference type="ARBA" id="ARBA00023237"/>
    </source>
</evidence>
<dbReference type="EMBL" id="JACHFM010000002">
    <property type="protein sequence ID" value="MBB5222458.1"/>
    <property type="molecule type" value="Genomic_DNA"/>
</dbReference>
<evidence type="ECO:0000313" key="6">
    <source>
        <dbReference type="EMBL" id="MBB5222458.1"/>
    </source>
</evidence>
<name>A0A840SPW5_9RHOB</name>
<evidence type="ECO:0000256" key="4">
    <source>
        <dbReference type="ARBA" id="ARBA00023136"/>
    </source>
</evidence>
<keyword evidence="5" id="KW-0998">Cell outer membrane</keyword>
<proteinExistence type="inferred from homology"/>
<organism evidence="6 7">
    <name type="scientific">Amaricoccus macauensis</name>
    <dbReference type="NCBI Taxonomy" id="57001"/>
    <lineage>
        <taxon>Bacteria</taxon>
        <taxon>Pseudomonadati</taxon>
        <taxon>Pseudomonadota</taxon>
        <taxon>Alphaproteobacteria</taxon>
        <taxon>Rhodobacterales</taxon>
        <taxon>Paracoccaceae</taxon>
        <taxon>Amaricoccus</taxon>
    </lineage>
</organism>
<comment type="similarity">
    <text evidence="2">Belongs to the MipA/OmpV family.</text>
</comment>
<keyword evidence="4" id="KW-0472">Membrane</keyword>